<accession>A0ABS8Y7W6</accession>
<organism evidence="2 3">
    <name type="scientific">Datura stramonium</name>
    <name type="common">Jimsonweed</name>
    <name type="synonym">Common thornapple</name>
    <dbReference type="NCBI Taxonomy" id="4076"/>
    <lineage>
        <taxon>Eukaryota</taxon>
        <taxon>Viridiplantae</taxon>
        <taxon>Streptophyta</taxon>
        <taxon>Embryophyta</taxon>
        <taxon>Tracheophyta</taxon>
        <taxon>Spermatophyta</taxon>
        <taxon>Magnoliopsida</taxon>
        <taxon>eudicotyledons</taxon>
        <taxon>Gunneridae</taxon>
        <taxon>Pentapetalae</taxon>
        <taxon>asterids</taxon>
        <taxon>lamiids</taxon>
        <taxon>Solanales</taxon>
        <taxon>Solanaceae</taxon>
        <taxon>Solanoideae</taxon>
        <taxon>Datureae</taxon>
        <taxon>Datura</taxon>
    </lineage>
</organism>
<feature type="non-terminal residue" evidence="2">
    <location>
        <position position="124"/>
    </location>
</feature>
<dbReference type="EMBL" id="JACEIK010070261">
    <property type="protein sequence ID" value="MCE5167264.1"/>
    <property type="molecule type" value="Genomic_DNA"/>
</dbReference>
<feature type="non-terminal residue" evidence="2">
    <location>
        <position position="1"/>
    </location>
</feature>
<dbReference type="Proteomes" id="UP000823775">
    <property type="component" value="Unassembled WGS sequence"/>
</dbReference>
<name>A0ABS8Y7W6_DATST</name>
<evidence type="ECO:0000313" key="2">
    <source>
        <dbReference type="EMBL" id="MCE5167264.1"/>
    </source>
</evidence>
<protein>
    <submittedName>
        <fullName evidence="2">Uncharacterized protein</fullName>
    </submittedName>
</protein>
<feature type="region of interest" description="Disordered" evidence="1">
    <location>
        <begin position="80"/>
        <end position="104"/>
    </location>
</feature>
<reference evidence="2 3" key="1">
    <citation type="journal article" date="2021" name="BMC Genomics">
        <title>Datura genome reveals duplications of psychoactive alkaloid biosynthetic genes and high mutation rate following tissue culture.</title>
        <authorList>
            <person name="Rajewski A."/>
            <person name="Carter-House D."/>
            <person name="Stajich J."/>
            <person name="Litt A."/>
        </authorList>
    </citation>
    <scope>NUCLEOTIDE SEQUENCE [LARGE SCALE GENOMIC DNA]</scope>
    <source>
        <strain evidence="2">AR-01</strain>
    </source>
</reference>
<sequence length="124" mass="14269">TMREATVRRWWCGCLVDFWPEKKREDEEGVAAVVFGLERTEGLETVGTPLSARRKIKWRRRERGGVGFGCWQFHGEGKRVTGKGLRRPAAREKRDEGRNGEEVGRGWRRCLDGREGGRLPALME</sequence>
<proteinExistence type="predicted"/>
<comment type="caution">
    <text evidence="2">The sequence shown here is derived from an EMBL/GenBank/DDBJ whole genome shotgun (WGS) entry which is preliminary data.</text>
</comment>
<feature type="compositionally biased region" description="Basic and acidic residues" evidence="1">
    <location>
        <begin position="89"/>
        <end position="104"/>
    </location>
</feature>
<gene>
    <name evidence="2" type="ORF">HAX54_045438</name>
</gene>
<evidence type="ECO:0000313" key="3">
    <source>
        <dbReference type="Proteomes" id="UP000823775"/>
    </source>
</evidence>
<keyword evidence="3" id="KW-1185">Reference proteome</keyword>
<evidence type="ECO:0000256" key="1">
    <source>
        <dbReference type="SAM" id="MobiDB-lite"/>
    </source>
</evidence>